<dbReference type="CDD" id="cd06454">
    <property type="entry name" value="KBL_like"/>
    <property type="match status" value="1"/>
</dbReference>
<name>A0ABR2LAJ3_9EUKA</name>
<comment type="catalytic activity">
    <reaction evidence="6">
        <text>L-serine + hexadecanoyl-CoA + H(+) = 3-oxosphinganine + CO2 + CoA</text>
        <dbReference type="Rhea" id="RHEA:14761"/>
        <dbReference type="ChEBI" id="CHEBI:15378"/>
        <dbReference type="ChEBI" id="CHEBI:16526"/>
        <dbReference type="ChEBI" id="CHEBI:33384"/>
        <dbReference type="ChEBI" id="CHEBI:57287"/>
        <dbReference type="ChEBI" id="CHEBI:57379"/>
        <dbReference type="ChEBI" id="CHEBI:58299"/>
        <dbReference type="EC" id="2.3.1.50"/>
    </reaction>
</comment>
<evidence type="ECO:0000256" key="5">
    <source>
        <dbReference type="ARBA" id="ARBA00022898"/>
    </source>
</evidence>
<comment type="similarity">
    <text evidence="2 7">Belongs to the class-II pyridoxal-phosphate-dependent aminotransferase family.</text>
</comment>
<evidence type="ECO:0000256" key="4">
    <source>
        <dbReference type="ARBA" id="ARBA00022679"/>
    </source>
</evidence>
<proteinExistence type="inferred from homology"/>
<protein>
    <recommendedName>
        <fullName evidence="3">serine C-palmitoyltransferase</fullName>
        <ecNumber evidence="3">2.3.1.50</ecNumber>
    </recommendedName>
</protein>
<feature type="domain" description="Aminotransferase class I/classII large" evidence="8">
    <location>
        <begin position="96"/>
        <end position="450"/>
    </location>
</feature>
<keyword evidence="5 7" id="KW-0663">Pyridoxal phosphate</keyword>
<organism evidence="9 10">
    <name type="scientific">Tritrichomonas musculus</name>
    <dbReference type="NCBI Taxonomy" id="1915356"/>
    <lineage>
        <taxon>Eukaryota</taxon>
        <taxon>Metamonada</taxon>
        <taxon>Parabasalia</taxon>
        <taxon>Tritrichomonadida</taxon>
        <taxon>Tritrichomonadidae</taxon>
        <taxon>Tritrichomonas</taxon>
    </lineage>
</organism>
<evidence type="ECO:0000256" key="3">
    <source>
        <dbReference type="ARBA" id="ARBA00013220"/>
    </source>
</evidence>
<dbReference type="Gene3D" id="3.40.640.10">
    <property type="entry name" value="Type I PLP-dependent aspartate aminotransferase-like (Major domain)"/>
    <property type="match status" value="1"/>
</dbReference>
<dbReference type="Pfam" id="PF00155">
    <property type="entry name" value="Aminotran_1_2"/>
    <property type="match status" value="1"/>
</dbReference>
<evidence type="ECO:0000256" key="7">
    <source>
        <dbReference type="RuleBase" id="RU003693"/>
    </source>
</evidence>
<gene>
    <name evidence="9" type="ORF">M9Y10_002354</name>
</gene>
<dbReference type="InterPro" id="IPR015422">
    <property type="entry name" value="PyrdxlP-dep_Trfase_small"/>
</dbReference>
<comment type="caution">
    <text evidence="9">The sequence shown here is derived from an EMBL/GenBank/DDBJ whole genome shotgun (WGS) entry which is preliminary data.</text>
</comment>
<reference evidence="9 10" key="1">
    <citation type="submission" date="2024-04" db="EMBL/GenBank/DDBJ databases">
        <title>Tritrichomonas musculus Genome.</title>
        <authorList>
            <person name="Alves-Ferreira E."/>
            <person name="Grigg M."/>
            <person name="Lorenzi H."/>
            <person name="Galac M."/>
        </authorList>
    </citation>
    <scope>NUCLEOTIDE SEQUENCE [LARGE SCALE GENOMIC DNA]</scope>
    <source>
        <strain evidence="9 10">EAF2021</strain>
    </source>
</reference>
<dbReference type="EMBL" id="JAPFFF010000001">
    <property type="protein sequence ID" value="KAK8900031.1"/>
    <property type="molecule type" value="Genomic_DNA"/>
</dbReference>
<dbReference type="Proteomes" id="UP001470230">
    <property type="component" value="Unassembled WGS sequence"/>
</dbReference>
<comment type="cofactor">
    <cofactor evidence="1 7">
        <name>pyridoxal 5'-phosphate</name>
        <dbReference type="ChEBI" id="CHEBI:597326"/>
    </cofactor>
</comment>
<dbReference type="InterPro" id="IPR015424">
    <property type="entry name" value="PyrdxlP-dep_Trfase"/>
</dbReference>
<dbReference type="InterPro" id="IPR004839">
    <property type="entry name" value="Aminotransferase_I/II_large"/>
</dbReference>
<evidence type="ECO:0000256" key="2">
    <source>
        <dbReference type="ARBA" id="ARBA00008392"/>
    </source>
</evidence>
<dbReference type="PANTHER" id="PTHR13693">
    <property type="entry name" value="CLASS II AMINOTRANSFERASE/8-AMINO-7-OXONONANOATE SYNTHASE"/>
    <property type="match status" value="1"/>
</dbReference>
<keyword evidence="10" id="KW-1185">Reference proteome</keyword>
<dbReference type="InterPro" id="IPR015421">
    <property type="entry name" value="PyrdxlP-dep_Trfase_major"/>
</dbReference>
<dbReference type="PANTHER" id="PTHR13693:SF3">
    <property type="entry name" value="LD36009P"/>
    <property type="match status" value="1"/>
</dbReference>
<evidence type="ECO:0000313" key="9">
    <source>
        <dbReference type="EMBL" id="KAK8900031.1"/>
    </source>
</evidence>
<evidence type="ECO:0000256" key="1">
    <source>
        <dbReference type="ARBA" id="ARBA00001933"/>
    </source>
</evidence>
<dbReference type="Gene3D" id="3.90.1150.10">
    <property type="entry name" value="Aspartate Aminotransferase, domain 1"/>
    <property type="match status" value="1"/>
</dbReference>
<keyword evidence="4" id="KW-0808">Transferase</keyword>
<dbReference type="PROSITE" id="PS00599">
    <property type="entry name" value="AA_TRANSFER_CLASS_2"/>
    <property type="match status" value="1"/>
</dbReference>
<evidence type="ECO:0000259" key="8">
    <source>
        <dbReference type="Pfam" id="PF00155"/>
    </source>
</evidence>
<accession>A0ABR2LAJ3</accession>
<evidence type="ECO:0000313" key="10">
    <source>
        <dbReference type="Proteomes" id="UP001470230"/>
    </source>
</evidence>
<evidence type="ECO:0000256" key="6">
    <source>
        <dbReference type="ARBA" id="ARBA00048528"/>
    </source>
</evidence>
<dbReference type="InterPro" id="IPR001917">
    <property type="entry name" value="Aminotrans_II_pyridoxalP_BS"/>
</dbReference>
<dbReference type="SUPFAM" id="SSF53383">
    <property type="entry name" value="PLP-dependent transferases"/>
    <property type="match status" value="1"/>
</dbReference>
<sequence>MSFYAYLNYIICFITGFARDLMDKYTGKGRKQPEKGYVPVLSDFQDFFVRRFYNRINDCFARVVTSNAGAFMDIKVSKMSDDIEQKLEYTDETIRVMNLGSYNYLGFGDPDEYCTPSVIEDMKKFGPSTCTTRADLGTTSVHRELETTLARFLGTDDAICYGMGWATNATTIAVLMGKGDLIISDELNHNSIITGARSSGSTIRVFRHNDMEHLERILRREIINGQPRTHRPWGRIMVIVEGIYSMDGDIVKLVELVELRRKYHFSIWLDEAHSIGCMGNTGRGVCEHCGVNPKEIDFLMGTFTKSFGAAGGYIAGTKKVINWLRFHSFGNIYADAMPAPIAQQAMSVIKVLADNPEGARRLKQLHENSVWFRNQLIKRDFNVLGEDGSPVVPIILPPFSLFATVSREALKKKLGLVVVSFPAVDILQGRIRICLNSQHSREELQNAINILEEVCVGLPAKRH</sequence>
<dbReference type="EC" id="2.3.1.50" evidence="3"/>
<dbReference type="InterPro" id="IPR050087">
    <property type="entry name" value="AON_synthase_class-II"/>
</dbReference>